<sequence length="143" mass="16707">MIKNLSFIKRHTQRFVLCREILRPKAALLIVIGGDMKKQINQERSFSKMRKFTKKSIRRKLLGYSLRSYQLNAEAKTIITGPSSTTTDTYPFSWSHHQLDSYMEHLFARCESLVCNIRSVKEKSYEGAQRRNVTSISKRYLAV</sequence>
<proteinExistence type="predicted"/>
<name>A0A022PCK8_9GAMM</name>
<accession>A0A022PCK8</accession>
<dbReference type="Proteomes" id="UP000023464">
    <property type="component" value="Unassembled WGS sequence"/>
</dbReference>
<reference evidence="1 2" key="1">
    <citation type="submission" date="2014-03" db="EMBL/GenBank/DDBJ databases">
        <title>Draft Genome of Photorhabdus luminescens BA1, an Egyptian Isolate.</title>
        <authorList>
            <person name="Ghazal S."/>
            <person name="Hurst S.G.IV."/>
            <person name="Morris K."/>
            <person name="Thomas K."/>
            <person name="Tisa L.S."/>
        </authorList>
    </citation>
    <scope>NUCLEOTIDE SEQUENCE [LARGE SCALE GENOMIC DNA]</scope>
    <source>
        <strain evidence="1 2">BA1</strain>
    </source>
</reference>
<keyword evidence="2" id="KW-1185">Reference proteome</keyword>
<gene>
    <name evidence="1" type="ORF">BA1DRAFT_03592</name>
</gene>
<dbReference type="EMBL" id="JFGV01000065">
    <property type="protein sequence ID" value="EYU13907.1"/>
    <property type="molecule type" value="Genomic_DNA"/>
</dbReference>
<evidence type="ECO:0000313" key="1">
    <source>
        <dbReference type="EMBL" id="EYU13907.1"/>
    </source>
</evidence>
<evidence type="ECO:0000313" key="2">
    <source>
        <dbReference type="Proteomes" id="UP000023464"/>
    </source>
</evidence>
<dbReference type="AlphaFoldDB" id="A0A022PCK8"/>
<protein>
    <submittedName>
        <fullName evidence="1">Uncharacterized protein</fullName>
    </submittedName>
</protein>
<comment type="caution">
    <text evidence="1">The sequence shown here is derived from an EMBL/GenBank/DDBJ whole genome shotgun (WGS) entry which is preliminary data.</text>
</comment>
<organism evidence="1 2">
    <name type="scientific">Photorhabdus aegyptia</name>
    <dbReference type="NCBI Taxonomy" id="2805098"/>
    <lineage>
        <taxon>Bacteria</taxon>
        <taxon>Pseudomonadati</taxon>
        <taxon>Pseudomonadota</taxon>
        <taxon>Gammaproteobacteria</taxon>
        <taxon>Enterobacterales</taxon>
        <taxon>Morganellaceae</taxon>
        <taxon>Photorhabdus</taxon>
    </lineage>
</organism>